<gene>
    <name evidence="3" type="ORF">BSQ44_07405</name>
</gene>
<dbReference type="OrthoDB" id="9811036at2"/>
<dbReference type="KEGG" id="meso:BSQ44_07405"/>
<evidence type="ECO:0000313" key="4">
    <source>
        <dbReference type="Proteomes" id="UP000182840"/>
    </source>
</evidence>
<evidence type="ECO:0000313" key="3">
    <source>
        <dbReference type="EMBL" id="APH71219.1"/>
    </source>
</evidence>
<keyword evidence="4" id="KW-1185">Reference proteome</keyword>
<sequence>MIPLRATQAAIALAVLLPAPAGASSSDVYRTEGGALRLVTTGLAGPDGTLRGAIEIALEPGWKTYWREPGSSGVPPQIDVSKSLNVSGAELHFPAPEWHEDSYGAWAGYGGSVTLPVTFSIPAPDRYSLIEADLFLGICEDICVPVHATLSVEPGSDPDNLLDRQFVDAAFARLPAPAGEDFGIVGADVSDDAVTIEAVLPANAADAQLFVAGSDGYVFGLPHRTEMAPGKAAFELPVMAKPKDGDGAASIAYTLVAGGKAASGEFQLP</sequence>
<dbReference type="EMBL" id="CP018171">
    <property type="protein sequence ID" value="APH71219.1"/>
    <property type="molecule type" value="Genomic_DNA"/>
</dbReference>
<dbReference type="STRING" id="1670800.BSQ44_07405"/>
<feature type="signal peptide" evidence="1">
    <location>
        <begin position="1"/>
        <end position="23"/>
    </location>
</feature>
<organism evidence="3 4">
    <name type="scientific">Aquibium oceanicum</name>
    <dbReference type="NCBI Taxonomy" id="1670800"/>
    <lineage>
        <taxon>Bacteria</taxon>
        <taxon>Pseudomonadati</taxon>
        <taxon>Pseudomonadota</taxon>
        <taxon>Alphaproteobacteria</taxon>
        <taxon>Hyphomicrobiales</taxon>
        <taxon>Phyllobacteriaceae</taxon>
        <taxon>Aquibium</taxon>
    </lineage>
</organism>
<feature type="chain" id="PRO_5012837641" description="Thiol:disulfide interchange protein DsbD N-terminal domain-containing protein" evidence="1">
    <location>
        <begin position="24"/>
        <end position="269"/>
    </location>
</feature>
<name>A0A1L3SP82_9HYPH</name>
<reference evidence="4" key="1">
    <citation type="submission" date="2016-11" db="EMBL/GenBank/DDBJ databases">
        <title>Mesorhizobium oceanicum sp. nov., isolated from deep seawater in South China Sea.</title>
        <authorList>
            <person name="Fu G.-Y."/>
        </authorList>
    </citation>
    <scope>NUCLEOTIDE SEQUENCE [LARGE SCALE GENOMIC DNA]</scope>
    <source>
        <strain evidence="4">B7</strain>
    </source>
</reference>
<dbReference type="RefSeq" id="WP_072602631.1">
    <property type="nucleotide sequence ID" value="NZ_CP018171.1"/>
</dbReference>
<dbReference type="Pfam" id="PF11412">
    <property type="entry name" value="DsbD_N"/>
    <property type="match status" value="1"/>
</dbReference>
<evidence type="ECO:0000259" key="2">
    <source>
        <dbReference type="Pfam" id="PF11412"/>
    </source>
</evidence>
<keyword evidence="1" id="KW-0732">Signal</keyword>
<evidence type="ECO:0000256" key="1">
    <source>
        <dbReference type="SAM" id="SignalP"/>
    </source>
</evidence>
<dbReference type="AlphaFoldDB" id="A0A1L3SP82"/>
<protein>
    <recommendedName>
        <fullName evidence="2">Thiol:disulfide interchange protein DsbD N-terminal domain-containing protein</fullName>
    </recommendedName>
</protein>
<proteinExistence type="predicted"/>
<accession>A0A1L3SP82</accession>
<dbReference type="InterPro" id="IPR028250">
    <property type="entry name" value="DsbDN"/>
</dbReference>
<feature type="domain" description="Thiol:disulfide interchange protein DsbD N-terminal" evidence="2">
    <location>
        <begin position="46"/>
        <end position="149"/>
    </location>
</feature>
<dbReference type="Proteomes" id="UP000182840">
    <property type="component" value="Chromosome"/>
</dbReference>